<dbReference type="Pfam" id="PF12770">
    <property type="entry name" value="CHAT"/>
    <property type="match status" value="1"/>
</dbReference>
<protein>
    <submittedName>
        <fullName evidence="2">CHAT domain-containing protein</fullName>
    </submittedName>
</protein>
<sequence>MDQPLTPLNELKQVLDKISGHDPDLAIYFQSLAIRYRNQYKQNDGLDDLDAAVECFKAAVRLTPEDHPGYSDHVQNLGVSFSDRYRRLGNLEDLENAVLNDRLALALTPEGHPDVPERAENLGSSLTDRYLRLGHLADLEAALQAEELARDLTPRLVSLAVSLLDRFNRTGTTDDIDTALKHAEAGVALTPPGHSTPPGHLQMLSMAFSSRYNSLGNVEDLEASLKHIRMATDLTPADHPDLPDIQGSIAAAERALTATPQDHPQRASSAVDLALSLLQKYRRLGDIEDLERAQKTAQTAVDQILPDDVNLPELQNILGACLTSRHERSGDAESMEAALQHRLATIAVTAEGHPSLPSQLNNLAVCYLGRYKVLGDLDDLVASAKHGEDAVQQASRHDSDLSVYLNQLAASFMIRYMRFGNLQDLEAAVKNDQEAVVVTPEGHPDLPRRLSGLTSSLQARYNRLGNLEDIEMALQHIKAAVDLTPQGHPELPTYLHYQGIPRYSPYQTASELVLETDPHSPDLLTNYAMLLLERFWTSGAVKDLLGVFQMHQTAFTLTPSNHPDLPKRLSKLAHTMRVMYLVFQNPERLEAAIEADEIVLEVTPEGHPDRPEYLQMLGRHLMERYDKFQDPQDIDSAFMNYSTSFETPTSDPMSSWHAAMDWASFAQVHKFSDVSRAYSAAFKLLPEILWVGNPLNVRHEGTRKINIGEATSNAFRACVLCGDLPLGVEFLEQGLATTFQQMLQLKTEVDSLPQGDAKKLEQLSSQLYDQKSPDLLAIAADRNKLLQDIRQRPGFKYFLCPKSFKELRGASQKGPVVMLNSHKEHCDAIVILNPTSDPVHIPLLDVAVEKLFYYQTLLQDILQRSNSRTRQSDSSRLFGSWECTISKPIDECFEEMLTWLWKVVVQPIYNALEFYGVTKGRLWWCPVGVFTSLPIHAAAPSDQFIQSYTSTLGALLNSSSKKSKMPAKLGIVGVTHSNHGGVSSLPAVERELDTIISIVDHNHPVRSLIGAQATVAAVNMQLNNCSWAHLACHGKQDLYDPPKSCLQLYDGSLDLETILKMSLPHAEFVFLAACQTAMGHSELINESFHLGGGLIAAGFRAAIGTMWSMRDDDGPIVAGLVYKHLFADGRQPQATDTAEALQLAVRKLRDNGVPYQRWMPFIHMGV</sequence>
<dbReference type="Proteomes" id="UP001221757">
    <property type="component" value="Unassembled WGS sequence"/>
</dbReference>
<name>A0AAD7D8C6_MYCRO</name>
<dbReference type="Gene3D" id="1.25.40.10">
    <property type="entry name" value="Tetratricopeptide repeat domain"/>
    <property type="match status" value="2"/>
</dbReference>
<feature type="domain" description="CHAT" evidence="1">
    <location>
        <begin position="895"/>
        <end position="1165"/>
    </location>
</feature>
<proteinExistence type="predicted"/>
<evidence type="ECO:0000313" key="3">
    <source>
        <dbReference type="Proteomes" id="UP001221757"/>
    </source>
</evidence>
<dbReference type="EMBL" id="JARKIE010000104">
    <property type="protein sequence ID" value="KAJ7683898.1"/>
    <property type="molecule type" value="Genomic_DNA"/>
</dbReference>
<comment type="caution">
    <text evidence="2">The sequence shown here is derived from an EMBL/GenBank/DDBJ whole genome shotgun (WGS) entry which is preliminary data.</text>
</comment>
<dbReference type="InterPro" id="IPR024983">
    <property type="entry name" value="CHAT_dom"/>
</dbReference>
<keyword evidence="3" id="KW-1185">Reference proteome</keyword>
<evidence type="ECO:0000313" key="2">
    <source>
        <dbReference type="EMBL" id="KAJ7683898.1"/>
    </source>
</evidence>
<organism evidence="2 3">
    <name type="scientific">Mycena rosella</name>
    <name type="common">Pink bonnet</name>
    <name type="synonym">Agaricus rosellus</name>
    <dbReference type="NCBI Taxonomy" id="1033263"/>
    <lineage>
        <taxon>Eukaryota</taxon>
        <taxon>Fungi</taxon>
        <taxon>Dikarya</taxon>
        <taxon>Basidiomycota</taxon>
        <taxon>Agaricomycotina</taxon>
        <taxon>Agaricomycetes</taxon>
        <taxon>Agaricomycetidae</taxon>
        <taxon>Agaricales</taxon>
        <taxon>Marasmiineae</taxon>
        <taxon>Mycenaceae</taxon>
        <taxon>Mycena</taxon>
    </lineage>
</organism>
<evidence type="ECO:0000259" key="1">
    <source>
        <dbReference type="Pfam" id="PF12770"/>
    </source>
</evidence>
<accession>A0AAD7D8C6</accession>
<reference evidence="2" key="1">
    <citation type="submission" date="2023-03" db="EMBL/GenBank/DDBJ databases">
        <title>Massive genome expansion in bonnet fungi (Mycena s.s.) driven by repeated elements and novel gene families across ecological guilds.</title>
        <authorList>
            <consortium name="Lawrence Berkeley National Laboratory"/>
            <person name="Harder C.B."/>
            <person name="Miyauchi S."/>
            <person name="Viragh M."/>
            <person name="Kuo A."/>
            <person name="Thoen E."/>
            <person name="Andreopoulos B."/>
            <person name="Lu D."/>
            <person name="Skrede I."/>
            <person name="Drula E."/>
            <person name="Henrissat B."/>
            <person name="Morin E."/>
            <person name="Kohler A."/>
            <person name="Barry K."/>
            <person name="LaButti K."/>
            <person name="Morin E."/>
            <person name="Salamov A."/>
            <person name="Lipzen A."/>
            <person name="Mereny Z."/>
            <person name="Hegedus B."/>
            <person name="Baldrian P."/>
            <person name="Stursova M."/>
            <person name="Weitz H."/>
            <person name="Taylor A."/>
            <person name="Grigoriev I.V."/>
            <person name="Nagy L.G."/>
            <person name="Martin F."/>
            <person name="Kauserud H."/>
        </authorList>
    </citation>
    <scope>NUCLEOTIDE SEQUENCE</scope>
    <source>
        <strain evidence="2">CBHHK067</strain>
    </source>
</reference>
<dbReference type="InterPro" id="IPR011990">
    <property type="entry name" value="TPR-like_helical_dom_sf"/>
</dbReference>
<gene>
    <name evidence="2" type="ORF">B0H17DRAFT_1137515</name>
</gene>
<dbReference type="AlphaFoldDB" id="A0AAD7D8C6"/>
<dbReference type="SUPFAM" id="SSF48452">
    <property type="entry name" value="TPR-like"/>
    <property type="match status" value="1"/>
</dbReference>